<sequence>MVEKTQKIVKIAPGAAVRVERGIKGDVTIGPRTIIQPKAQSIAEAGPIVTGEGNLIEEQAIVINVSVPSHK</sequence>
<dbReference type="GO" id="GO:0070840">
    <property type="term" value="F:dynein complex binding"/>
    <property type="evidence" value="ECO:0007669"/>
    <property type="project" value="TreeGrafter"/>
</dbReference>
<dbReference type="InterPro" id="IPR027777">
    <property type="entry name" value="DCTN6"/>
</dbReference>
<evidence type="ECO:0000313" key="10">
    <source>
        <dbReference type="Proteomes" id="UP000694421"/>
    </source>
</evidence>
<dbReference type="SUPFAM" id="SSF51161">
    <property type="entry name" value="Trimeric LpxA-like enzymes"/>
    <property type="match status" value="1"/>
</dbReference>
<comment type="function">
    <text evidence="8">Part of the dynactin complex that activates the molecular motor dynein for ultra-processive transport along microtubules.</text>
</comment>
<keyword evidence="6" id="KW-0995">Kinetochore</keyword>
<keyword evidence="7" id="KW-0206">Cytoskeleton</keyword>
<evidence type="ECO:0000256" key="4">
    <source>
        <dbReference type="ARBA" id="ARBA00016573"/>
    </source>
</evidence>
<dbReference type="AlphaFoldDB" id="A0A8D0C0A4"/>
<dbReference type="GO" id="GO:0005869">
    <property type="term" value="C:dynactin complex"/>
    <property type="evidence" value="ECO:0007669"/>
    <property type="project" value="InterPro"/>
</dbReference>
<evidence type="ECO:0000256" key="3">
    <source>
        <dbReference type="ARBA" id="ARBA00007719"/>
    </source>
</evidence>
<evidence type="ECO:0000256" key="6">
    <source>
        <dbReference type="ARBA" id="ARBA00022838"/>
    </source>
</evidence>
<reference evidence="9" key="1">
    <citation type="submission" date="2025-08" db="UniProtKB">
        <authorList>
            <consortium name="Ensembl"/>
        </authorList>
    </citation>
    <scope>IDENTIFICATION</scope>
</reference>
<evidence type="ECO:0000256" key="8">
    <source>
        <dbReference type="ARBA" id="ARBA00034687"/>
    </source>
</evidence>
<evidence type="ECO:0000256" key="5">
    <source>
        <dbReference type="ARBA" id="ARBA00022490"/>
    </source>
</evidence>
<keyword evidence="10" id="KW-1185">Reference proteome</keyword>
<dbReference type="GO" id="GO:0000776">
    <property type="term" value="C:kinetochore"/>
    <property type="evidence" value="ECO:0007669"/>
    <property type="project" value="UniProtKB-KW"/>
</dbReference>
<dbReference type="Proteomes" id="UP000694421">
    <property type="component" value="Unplaced"/>
</dbReference>
<dbReference type="Gene3D" id="2.160.10.10">
    <property type="entry name" value="Hexapeptide repeat proteins"/>
    <property type="match status" value="1"/>
</dbReference>
<dbReference type="InterPro" id="IPR011004">
    <property type="entry name" value="Trimer_LpxA-like_sf"/>
</dbReference>
<evidence type="ECO:0000256" key="1">
    <source>
        <dbReference type="ARBA" id="ARBA00004245"/>
    </source>
</evidence>
<evidence type="ECO:0000256" key="2">
    <source>
        <dbReference type="ARBA" id="ARBA00004629"/>
    </source>
</evidence>
<comment type="subcellular location">
    <subcellularLocation>
        <location evidence="2">Chromosome</location>
        <location evidence="2">Centromere</location>
        <location evidence="2">Kinetochore</location>
    </subcellularLocation>
    <subcellularLocation>
        <location evidence="1">Cytoplasm</location>
        <location evidence="1">Cytoskeleton</location>
    </subcellularLocation>
</comment>
<keyword evidence="5" id="KW-0963">Cytoplasm</keyword>
<organism evidence="9 10">
    <name type="scientific">Salvator merianae</name>
    <name type="common">Argentine black and white tegu</name>
    <name type="synonym">Tupinambis merianae</name>
    <dbReference type="NCBI Taxonomy" id="96440"/>
    <lineage>
        <taxon>Eukaryota</taxon>
        <taxon>Metazoa</taxon>
        <taxon>Chordata</taxon>
        <taxon>Craniata</taxon>
        <taxon>Vertebrata</taxon>
        <taxon>Euteleostomi</taxon>
        <taxon>Lepidosauria</taxon>
        <taxon>Squamata</taxon>
        <taxon>Bifurcata</taxon>
        <taxon>Unidentata</taxon>
        <taxon>Episquamata</taxon>
        <taxon>Laterata</taxon>
        <taxon>Teiioidea</taxon>
        <taxon>Teiidae</taxon>
        <taxon>Salvator</taxon>
    </lineage>
</organism>
<dbReference type="Ensembl" id="ENSSMRT00000014429.1">
    <property type="protein sequence ID" value="ENSSMRP00000012379.1"/>
    <property type="gene ID" value="ENSSMRG00000009674.1"/>
</dbReference>
<proteinExistence type="inferred from homology"/>
<reference evidence="9" key="2">
    <citation type="submission" date="2025-09" db="UniProtKB">
        <authorList>
            <consortium name="Ensembl"/>
        </authorList>
    </citation>
    <scope>IDENTIFICATION</scope>
</reference>
<accession>A0A8D0C0A4</accession>
<dbReference type="GeneTree" id="ENSGT00960000190314"/>
<comment type="similarity">
    <text evidence="3">Belongs to the dynactin subunits 5/6 family. Dynactin subunit 6 subfamily.</text>
</comment>
<evidence type="ECO:0000313" key="9">
    <source>
        <dbReference type="Ensembl" id="ENSSMRP00000012379.1"/>
    </source>
</evidence>
<evidence type="ECO:0000256" key="7">
    <source>
        <dbReference type="ARBA" id="ARBA00023212"/>
    </source>
</evidence>
<name>A0A8D0C0A4_SALMN</name>
<dbReference type="OMA" id="GNLIEDW"/>
<dbReference type="PANTHER" id="PTHR13072:SF0">
    <property type="entry name" value="DYNACTIN SUBUNIT 6"/>
    <property type="match status" value="1"/>
</dbReference>
<protein>
    <recommendedName>
        <fullName evidence="4">Dynactin subunit 6</fullName>
    </recommendedName>
</protein>
<dbReference type="PANTHER" id="PTHR13072">
    <property type="entry name" value="DYNACTIN 6"/>
    <property type="match status" value="1"/>
</dbReference>
<dbReference type="GO" id="GO:0007052">
    <property type="term" value="P:mitotic spindle organization"/>
    <property type="evidence" value="ECO:0007669"/>
    <property type="project" value="TreeGrafter"/>
</dbReference>